<accession>A0AAQ4DKH6</accession>
<dbReference type="Proteomes" id="UP001321473">
    <property type="component" value="Unassembled WGS sequence"/>
</dbReference>
<evidence type="ECO:0000256" key="7">
    <source>
        <dbReference type="ARBA" id="ARBA00022989"/>
    </source>
</evidence>
<organism evidence="16 17">
    <name type="scientific">Amblyomma americanum</name>
    <name type="common">Lone star tick</name>
    <dbReference type="NCBI Taxonomy" id="6943"/>
    <lineage>
        <taxon>Eukaryota</taxon>
        <taxon>Metazoa</taxon>
        <taxon>Ecdysozoa</taxon>
        <taxon>Arthropoda</taxon>
        <taxon>Chelicerata</taxon>
        <taxon>Arachnida</taxon>
        <taxon>Acari</taxon>
        <taxon>Parasitiformes</taxon>
        <taxon>Ixodida</taxon>
        <taxon>Ixodoidea</taxon>
        <taxon>Ixodidae</taxon>
        <taxon>Amblyomminae</taxon>
        <taxon>Amblyomma</taxon>
    </lineage>
</organism>
<comment type="subcellular location">
    <subcellularLocation>
        <location evidence="1">Membrane</location>
        <topology evidence="1">Single-pass type II membrane protein</topology>
    </subcellularLocation>
</comment>
<dbReference type="Pfam" id="PF01390">
    <property type="entry name" value="SEA"/>
    <property type="match status" value="1"/>
</dbReference>
<evidence type="ECO:0000259" key="14">
    <source>
        <dbReference type="PROSITE" id="PS50024"/>
    </source>
</evidence>
<dbReference type="InterPro" id="IPR036364">
    <property type="entry name" value="SEA_dom_sf"/>
</dbReference>
<feature type="region of interest" description="Disordered" evidence="12">
    <location>
        <begin position="511"/>
        <end position="531"/>
    </location>
</feature>
<dbReference type="InterPro" id="IPR043504">
    <property type="entry name" value="Peptidase_S1_PA_chymotrypsin"/>
</dbReference>
<keyword evidence="7 13" id="KW-1133">Transmembrane helix</keyword>
<evidence type="ECO:0000256" key="4">
    <source>
        <dbReference type="ARBA" id="ARBA00022801"/>
    </source>
</evidence>
<feature type="compositionally biased region" description="Basic and acidic residues" evidence="12">
    <location>
        <begin position="920"/>
        <end position="941"/>
    </location>
</feature>
<feature type="compositionally biased region" description="Low complexity" evidence="12">
    <location>
        <begin position="44"/>
        <end position="65"/>
    </location>
</feature>
<dbReference type="InterPro" id="IPR000082">
    <property type="entry name" value="SEA_dom"/>
</dbReference>
<dbReference type="PROSITE" id="PS50068">
    <property type="entry name" value="LDLRA_2"/>
    <property type="match status" value="3"/>
</dbReference>
<feature type="region of interest" description="Disordered" evidence="12">
    <location>
        <begin position="973"/>
        <end position="994"/>
    </location>
</feature>
<dbReference type="InterPro" id="IPR023415">
    <property type="entry name" value="LDLR_class-A_CS"/>
</dbReference>
<gene>
    <name evidence="16" type="ORF">V5799_034425</name>
</gene>
<feature type="compositionally biased region" description="Pro residues" evidence="12">
    <location>
        <begin position="782"/>
        <end position="794"/>
    </location>
</feature>
<dbReference type="PANTHER" id="PTHR24252:SF7">
    <property type="entry name" value="HYALIN"/>
    <property type="match status" value="1"/>
</dbReference>
<feature type="compositionally biased region" description="Polar residues" evidence="12">
    <location>
        <begin position="672"/>
        <end position="695"/>
    </location>
</feature>
<keyword evidence="3 13" id="KW-0812">Transmembrane</keyword>
<evidence type="ECO:0000256" key="9">
    <source>
        <dbReference type="ARBA" id="ARBA00023157"/>
    </source>
</evidence>
<dbReference type="GO" id="GO:0006508">
    <property type="term" value="P:proteolysis"/>
    <property type="evidence" value="ECO:0007669"/>
    <property type="project" value="UniProtKB-KW"/>
</dbReference>
<dbReference type="InterPro" id="IPR009003">
    <property type="entry name" value="Peptidase_S1_PA"/>
</dbReference>
<feature type="compositionally biased region" description="Basic and acidic residues" evidence="12">
    <location>
        <begin position="973"/>
        <end position="984"/>
    </location>
</feature>
<dbReference type="SMART" id="SM00020">
    <property type="entry name" value="Tryp_SPc"/>
    <property type="match status" value="1"/>
</dbReference>
<evidence type="ECO:0000313" key="17">
    <source>
        <dbReference type="Proteomes" id="UP001321473"/>
    </source>
</evidence>
<feature type="region of interest" description="Disordered" evidence="12">
    <location>
        <begin position="1"/>
        <end position="78"/>
    </location>
</feature>
<dbReference type="PROSITE" id="PS00134">
    <property type="entry name" value="TRYPSIN_HIS"/>
    <property type="match status" value="1"/>
</dbReference>
<dbReference type="EMBL" id="JARKHS020029657">
    <property type="protein sequence ID" value="KAK8762966.1"/>
    <property type="molecule type" value="Genomic_DNA"/>
</dbReference>
<feature type="disulfide bond" evidence="10">
    <location>
        <begin position="1020"/>
        <end position="1038"/>
    </location>
</feature>
<feature type="transmembrane region" description="Helical" evidence="13">
    <location>
        <begin position="158"/>
        <end position="182"/>
    </location>
</feature>
<keyword evidence="5 11" id="KW-0720">Serine protease</keyword>
<feature type="domain" description="Peptidase S1" evidence="15">
    <location>
        <begin position="1300"/>
        <end position="1540"/>
    </location>
</feature>
<dbReference type="InterPro" id="IPR001254">
    <property type="entry name" value="Trypsin_dom"/>
</dbReference>
<keyword evidence="9 10" id="KW-1015">Disulfide bond</keyword>
<evidence type="ECO:0000256" key="2">
    <source>
        <dbReference type="ARBA" id="ARBA00022670"/>
    </source>
</evidence>
<keyword evidence="8 13" id="KW-0472">Membrane</keyword>
<evidence type="ECO:0000256" key="10">
    <source>
        <dbReference type="PROSITE-ProRule" id="PRU00124"/>
    </source>
</evidence>
<dbReference type="Gene3D" id="4.10.400.10">
    <property type="entry name" value="Low-density Lipoprotein Receptor"/>
    <property type="match status" value="3"/>
</dbReference>
<keyword evidence="4 11" id="KW-0378">Hydrolase</keyword>
<dbReference type="PROSITE" id="PS50024">
    <property type="entry name" value="SEA"/>
    <property type="match status" value="1"/>
</dbReference>
<feature type="disulfide bond" evidence="10">
    <location>
        <begin position="1032"/>
        <end position="1047"/>
    </location>
</feature>
<dbReference type="PANTHER" id="PTHR24252">
    <property type="entry name" value="ACROSIN-RELATED"/>
    <property type="match status" value="1"/>
</dbReference>
<dbReference type="Gene3D" id="2.40.10.10">
    <property type="entry name" value="Trypsin-like serine proteases"/>
    <property type="match status" value="1"/>
</dbReference>
<feature type="disulfide bond" evidence="10">
    <location>
        <begin position="1556"/>
        <end position="1574"/>
    </location>
</feature>
<feature type="region of interest" description="Disordered" evidence="12">
    <location>
        <begin position="457"/>
        <end position="489"/>
    </location>
</feature>
<evidence type="ECO:0000256" key="3">
    <source>
        <dbReference type="ARBA" id="ARBA00022692"/>
    </source>
</evidence>
<evidence type="ECO:0000256" key="1">
    <source>
        <dbReference type="ARBA" id="ARBA00004606"/>
    </source>
</evidence>
<sequence length="1588" mass="172644">MRLSFGTTGRLRRTPSPFSFSPPQKKKPADFSPFPLPGAGAGDGDFPAVVAAGRPSGTATTTTTSSGGGLGAGSGAAKTTVPSRLATSSSLPSSTTCAADDFLAYSFQRKAPYLVWDDDHGRAGGGPCGARHQQHAGLRACSRPWAVHRSRRCCPWPCVLVAALASGLLCGALVALCAYLSVMTSQHMHPSMRLLGAVKVIEGDVWDPSLLNSTSKEFRLKSAKYANMIEAAYRKSPQLNSSLSKITIYAFRQGSLVVLFELEVDRRHTPAVADLEGEFRETLKREAEKGPLGAFGPLKIDRNAIQLTEMSDNSLLPPDSITDGEMTTSSSMVDDYDKDEEHAHRDSDHWVNQHRPDSDDYFTHHDNESSPGANGGGANSWQPFFPEQREDDERVEGDVSEVTWESAPELSEDDESHYDGPQDSQEFNTSHQHQGGHVISVKEHPSVVATTATQVVTAPAEATAEERPHVTNAPLPTGPPRPDPTSQDRFTNKHGSQLTELTIGAGVVVKTDRSRPPLSTKDASKPAPLKPLLVIPQEPHPLTTSFSVEDTNAASATTLPPVRQPTEHARVNKTALPPSKQGTSSEESASWPPYKPLSTSEISVGETPPGNKPIEPSSERPTHGIGQAWQIHLDDPSTHAGPNIALNYPPRPDQTAPHVAVMPPVTKVRDGASSSNVKPSAGAGSSVQPQPSVQKNNHRKELSTPKPATSTTEFQIGVGLFVRPPVASISSANGQGSKRNASRVQQTTAKPEPQFIDLTAEVDGPQADNKGWNPADSVPSVKPSPRPTPKPPARPASGQVPAQVPIPVSEIALNPVQKPASQPPQFQGLPRPSEPVQVQSGSKEPPFSQMGATREGHDLKLPELNITSISIHQTVSTSSGHHSEVHSVIYSGAQNSGGIAKFISGDLPSKAGTYDSKYTPTDEKGAEFFDKGSSKNGDKPGFRPSATTESPSLKVVTRVSYSVVTNTPLTKESLHDNDITKHGDANGLTGSTAADRTSTTPLVVSTTAKRDCDYLKEIKCKSGECVPHSALCDRRIDCRDGSDERNCCERFPTFLRLYFSKYQTSKRFLYAQVEGLPPSMCYSESMSADFFGHLQVLMHKSACKDYLKHERLQHKICDGILDCWDFTDEILCPWCSAEMFVCPGAKQCVAQHKVCDGHHDCPYGLDEVQCVGLVDEEEEAPSMSSGQGYLQLKRNGVWGKLCVDQFPRYLSNGTWSLGEIGHAACNTLSYRKVLAIRRSKDKKQDVGSQYFEMRQEDDEKSNIALMYKETDCPRKEVLHIKCSTLECGIRPLGTSLRERIVGGHSSAPGSWPWQVALYKEGEFQCGAALVSDRWLVTAGHCFYNTLTSHWVARMGMLRRGTEMPSPFEVVAHISHVVIHPEYVDKGFANDIAMLKLDKPVDFSDYIRPICLPSDGETVRPRHTSFCVAVGWGKLLEVGRLFPDTLQEVPLPVLTTEECRRRTLFLPLYNITENMFCAGYERGGRDACLGDSGGPLMCQKVDGRWSLVGVTSNGDGCGRPGRPGVYTKVMRYLPWIHSTMEGTPVPKPPGTCKGVRCRLGRCIQQEQLCDGTKDCFDGRDEEDCPYGSG</sequence>
<reference evidence="16 17" key="1">
    <citation type="journal article" date="2023" name="Arcadia Sci">
        <title>De novo assembly of a long-read Amblyomma americanum tick genome.</title>
        <authorList>
            <person name="Chou S."/>
            <person name="Poskanzer K.E."/>
            <person name="Rollins M."/>
            <person name="Thuy-Boun P.S."/>
        </authorList>
    </citation>
    <scope>NUCLEOTIDE SEQUENCE [LARGE SCALE GENOMIC DNA]</scope>
    <source>
        <strain evidence="16">F_SG_1</strain>
        <tissue evidence="16">Salivary glands</tissue>
    </source>
</reference>
<dbReference type="GO" id="GO:0004252">
    <property type="term" value="F:serine-type endopeptidase activity"/>
    <property type="evidence" value="ECO:0007669"/>
    <property type="project" value="InterPro"/>
</dbReference>
<dbReference type="CDD" id="cd00190">
    <property type="entry name" value="Tryp_SPc"/>
    <property type="match status" value="1"/>
</dbReference>
<dbReference type="SUPFAM" id="SSF82671">
    <property type="entry name" value="SEA domain"/>
    <property type="match status" value="1"/>
</dbReference>
<keyword evidence="6" id="KW-0735">Signal-anchor</keyword>
<feature type="disulfide bond" evidence="10">
    <location>
        <begin position="1568"/>
        <end position="1583"/>
    </location>
</feature>
<dbReference type="SUPFAM" id="SSF50494">
    <property type="entry name" value="Trypsin-like serine proteases"/>
    <property type="match status" value="1"/>
</dbReference>
<evidence type="ECO:0000259" key="15">
    <source>
        <dbReference type="PROSITE" id="PS50240"/>
    </source>
</evidence>
<feature type="domain" description="SEA" evidence="14">
    <location>
        <begin position="190"/>
        <end position="312"/>
    </location>
</feature>
<dbReference type="PROSITE" id="PS00135">
    <property type="entry name" value="TRYPSIN_SER"/>
    <property type="match status" value="1"/>
</dbReference>
<comment type="caution">
    <text evidence="16">The sequence shown here is derived from an EMBL/GenBank/DDBJ whole genome shotgun (WGS) entry which is preliminary data.</text>
</comment>
<dbReference type="PROSITE" id="PS50240">
    <property type="entry name" value="TRYPSIN_DOM"/>
    <property type="match status" value="1"/>
</dbReference>
<dbReference type="CDD" id="cd00112">
    <property type="entry name" value="LDLa"/>
    <property type="match status" value="3"/>
</dbReference>
<feature type="disulfide bond" evidence="10">
    <location>
        <begin position="1155"/>
        <end position="1170"/>
    </location>
</feature>
<keyword evidence="2 11" id="KW-0645">Protease</keyword>
<protein>
    <recommendedName>
        <fullName evidence="18">Trypsin-like serine protease</fullName>
    </recommendedName>
</protein>
<dbReference type="SUPFAM" id="SSF57424">
    <property type="entry name" value="LDL receptor-like module"/>
    <property type="match status" value="3"/>
</dbReference>
<dbReference type="InterPro" id="IPR018114">
    <property type="entry name" value="TRYPSIN_HIS"/>
</dbReference>
<feature type="compositionally biased region" description="Polar residues" evidence="12">
    <location>
        <begin position="728"/>
        <end position="749"/>
    </location>
</feature>
<evidence type="ECO:0000256" key="6">
    <source>
        <dbReference type="ARBA" id="ARBA00022968"/>
    </source>
</evidence>
<keyword evidence="17" id="KW-1185">Reference proteome</keyword>
<dbReference type="PRINTS" id="PR00261">
    <property type="entry name" value="LDLRECEPTOR"/>
</dbReference>
<proteinExistence type="predicted"/>
<evidence type="ECO:0008006" key="18">
    <source>
        <dbReference type="Google" id="ProtNLM"/>
    </source>
</evidence>
<feature type="compositionally biased region" description="Polar residues" evidence="12">
    <location>
        <begin position="422"/>
        <end position="433"/>
    </location>
</feature>
<evidence type="ECO:0000256" key="8">
    <source>
        <dbReference type="ARBA" id="ARBA00023136"/>
    </source>
</evidence>
<dbReference type="GO" id="GO:0016020">
    <property type="term" value="C:membrane"/>
    <property type="evidence" value="ECO:0007669"/>
    <property type="project" value="UniProtKB-SubCell"/>
</dbReference>
<evidence type="ECO:0000313" key="16">
    <source>
        <dbReference type="EMBL" id="KAK8762966.1"/>
    </source>
</evidence>
<dbReference type="InterPro" id="IPR036055">
    <property type="entry name" value="LDL_receptor-like_sf"/>
</dbReference>
<feature type="region of interest" description="Disordered" evidence="12">
    <location>
        <begin position="727"/>
        <end position="853"/>
    </location>
</feature>
<evidence type="ECO:0000256" key="12">
    <source>
        <dbReference type="SAM" id="MobiDB-lite"/>
    </source>
</evidence>
<feature type="region of interest" description="Disordered" evidence="12">
    <location>
        <begin position="309"/>
        <end position="445"/>
    </location>
</feature>
<evidence type="ECO:0000256" key="11">
    <source>
        <dbReference type="RuleBase" id="RU363034"/>
    </source>
</evidence>
<dbReference type="FunFam" id="2.40.10.10:FF:000006">
    <property type="entry name" value="Serine proteinase stubble"/>
    <property type="match status" value="1"/>
</dbReference>
<feature type="region of interest" description="Disordered" evidence="12">
    <location>
        <begin position="556"/>
        <end position="711"/>
    </location>
</feature>
<dbReference type="InterPro" id="IPR002172">
    <property type="entry name" value="LDrepeatLR_classA_rpt"/>
</dbReference>
<comment type="caution">
    <text evidence="10">Lacks conserved residue(s) required for the propagation of feature annotation.</text>
</comment>
<dbReference type="PROSITE" id="PS01209">
    <property type="entry name" value="LDLRA_1"/>
    <property type="match status" value="1"/>
</dbReference>
<dbReference type="Pfam" id="PF00057">
    <property type="entry name" value="Ldl_recept_a"/>
    <property type="match status" value="3"/>
</dbReference>
<dbReference type="Pfam" id="PF00089">
    <property type="entry name" value="Trypsin"/>
    <property type="match status" value="1"/>
</dbReference>
<dbReference type="SMART" id="SM00192">
    <property type="entry name" value="LDLa"/>
    <property type="match status" value="3"/>
</dbReference>
<feature type="compositionally biased region" description="Basic and acidic residues" evidence="12">
    <location>
        <begin position="339"/>
        <end position="368"/>
    </location>
</feature>
<name>A0AAQ4DKH6_AMBAM</name>
<dbReference type="InterPro" id="IPR033116">
    <property type="entry name" value="TRYPSIN_SER"/>
</dbReference>
<evidence type="ECO:0000256" key="13">
    <source>
        <dbReference type="SAM" id="Phobius"/>
    </source>
</evidence>
<feature type="region of interest" description="Disordered" evidence="12">
    <location>
        <begin position="914"/>
        <end position="950"/>
    </location>
</feature>
<evidence type="ECO:0000256" key="5">
    <source>
        <dbReference type="ARBA" id="ARBA00022825"/>
    </source>
</evidence>